<dbReference type="SUPFAM" id="SSF53474">
    <property type="entry name" value="alpha/beta-Hydrolases"/>
    <property type="match status" value="1"/>
</dbReference>
<evidence type="ECO:0000256" key="1">
    <source>
        <dbReference type="ARBA" id="ARBA00006538"/>
    </source>
</evidence>
<dbReference type="InterPro" id="IPR029058">
    <property type="entry name" value="AB_hydrolase_fold"/>
</dbReference>
<feature type="chain" id="PRO_5045274905" evidence="2">
    <location>
        <begin position="23"/>
        <end position="414"/>
    </location>
</feature>
<dbReference type="PANTHER" id="PTHR10824:SF4">
    <property type="entry name" value="ACYL-COENZYME A THIOESTERASE 1-LIKE"/>
    <property type="match status" value="1"/>
</dbReference>
<comment type="similarity">
    <text evidence="1">Belongs to the C/M/P thioester hydrolase family.</text>
</comment>
<keyword evidence="2" id="KW-0732">Signal</keyword>
<feature type="domain" description="BAAT/Acyl-CoA thioester hydrolase C-terminal" evidence="4">
    <location>
        <begin position="311"/>
        <end position="410"/>
    </location>
</feature>
<dbReference type="Gene3D" id="2.60.40.2240">
    <property type="entry name" value="Acyl-CoA thioester hydrolase/BAAT N-terminal domain"/>
    <property type="match status" value="1"/>
</dbReference>
<dbReference type="InterPro" id="IPR042490">
    <property type="entry name" value="Thio_Ohase/BAAT_N"/>
</dbReference>
<dbReference type="PANTHER" id="PTHR10824">
    <property type="entry name" value="ACYL-COENZYME A THIOESTERASE-RELATED"/>
    <property type="match status" value="1"/>
</dbReference>
<organism evidence="5 6">
    <name type="scientific">Kribbella karoonensis</name>
    <dbReference type="NCBI Taxonomy" id="324851"/>
    <lineage>
        <taxon>Bacteria</taxon>
        <taxon>Bacillati</taxon>
        <taxon>Actinomycetota</taxon>
        <taxon>Actinomycetes</taxon>
        <taxon>Propionibacteriales</taxon>
        <taxon>Kribbellaceae</taxon>
        <taxon>Kribbella</taxon>
    </lineage>
</organism>
<evidence type="ECO:0000313" key="5">
    <source>
        <dbReference type="EMBL" id="GAA1577978.1"/>
    </source>
</evidence>
<sequence length="414" mass="43385">MVNRSIPLLIGACLLLAGCSSGGSGHVAVTVDRADALADQAVHLKVTGVPAGKPVQIGAEAVDRKGKKWHGEATFTADGRGTVDLDHAKPSGGSYQAVDGMGLFWSLDPEDGDPDVQVFVPPLENGRPVEHLDVFVTRKGKRVAATTLTRRWMADGVTTKALTMARDKLTGLYIAPKPDAGKHPAVLLLGGSEGGVPATLSAVQLASHGYPVLALAYFHAPGVPDELRNIPIEYLASGARWLARQPGVDPGRVVVIGTSYGTEAALLVADHFPELIHGTVLFAPGATATSSYPRPDGYAWTYQGKPVEFVPIPVDGVNGPVLAVAGSDDLLWESRLSAQRIMRELDDAHLRDPHEAVVVQGAGHVVGGAPYLPLGTAEIHPLTGERMELGGTRAADESALLQGWTKTLALLAGL</sequence>
<dbReference type="Pfam" id="PF04775">
    <property type="entry name" value="Bile_Hydr_Trans"/>
    <property type="match status" value="1"/>
</dbReference>
<reference evidence="5 6" key="1">
    <citation type="journal article" date="2019" name="Int. J. Syst. Evol. Microbiol.">
        <title>The Global Catalogue of Microorganisms (GCM) 10K type strain sequencing project: providing services to taxonomists for standard genome sequencing and annotation.</title>
        <authorList>
            <consortium name="The Broad Institute Genomics Platform"/>
            <consortium name="The Broad Institute Genome Sequencing Center for Infectious Disease"/>
            <person name="Wu L."/>
            <person name="Ma J."/>
        </authorList>
    </citation>
    <scope>NUCLEOTIDE SEQUENCE [LARGE SCALE GENOMIC DNA]</scope>
    <source>
        <strain evidence="5 6">JCM 14304</strain>
    </source>
</reference>
<name>A0ABN2DI66_9ACTN</name>
<accession>A0ABN2DI66</accession>
<feature type="domain" description="Acyl-CoA thioester hydrolase/bile acid-CoA amino acid N-acetyltransferase" evidence="3">
    <location>
        <begin position="39"/>
        <end position="162"/>
    </location>
</feature>
<dbReference type="GO" id="GO:0016787">
    <property type="term" value="F:hydrolase activity"/>
    <property type="evidence" value="ECO:0007669"/>
    <property type="project" value="UniProtKB-KW"/>
</dbReference>
<dbReference type="Gene3D" id="3.40.50.1820">
    <property type="entry name" value="alpha/beta hydrolase"/>
    <property type="match status" value="1"/>
</dbReference>
<dbReference type="Proteomes" id="UP001500190">
    <property type="component" value="Unassembled WGS sequence"/>
</dbReference>
<dbReference type="InterPro" id="IPR006862">
    <property type="entry name" value="Thio_Ohase/aa_AcTrfase"/>
</dbReference>
<comment type="caution">
    <text evidence="5">The sequence shown here is derived from an EMBL/GenBank/DDBJ whole genome shotgun (WGS) entry which is preliminary data.</text>
</comment>
<proteinExistence type="inferred from homology"/>
<evidence type="ECO:0000259" key="3">
    <source>
        <dbReference type="Pfam" id="PF04775"/>
    </source>
</evidence>
<protein>
    <submittedName>
        <fullName evidence="5">Acyl-CoA thioester hydrolase/BAAT C-terminal domain-containing protein</fullName>
    </submittedName>
</protein>
<gene>
    <name evidence="5" type="ORF">GCM10009742_22320</name>
</gene>
<dbReference type="Pfam" id="PF08840">
    <property type="entry name" value="BAAT_C"/>
    <property type="match status" value="1"/>
</dbReference>
<dbReference type="PROSITE" id="PS51257">
    <property type="entry name" value="PROKAR_LIPOPROTEIN"/>
    <property type="match status" value="1"/>
</dbReference>
<feature type="signal peptide" evidence="2">
    <location>
        <begin position="1"/>
        <end position="22"/>
    </location>
</feature>
<evidence type="ECO:0000256" key="2">
    <source>
        <dbReference type="SAM" id="SignalP"/>
    </source>
</evidence>
<dbReference type="InterPro" id="IPR016662">
    <property type="entry name" value="Acyl-CoA_thioEstase_long-chain"/>
</dbReference>
<dbReference type="PIRSF" id="PIRSF016521">
    <property type="entry name" value="Acyl-CoA_hydro"/>
    <property type="match status" value="1"/>
</dbReference>
<dbReference type="EMBL" id="BAAAND010000004">
    <property type="protein sequence ID" value="GAA1577978.1"/>
    <property type="molecule type" value="Genomic_DNA"/>
</dbReference>
<keyword evidence="5" id="KW-0378">Hydrolase</keyword>
<dbReference type="InterPro" id="IPR014940">
    <property type="entry name" value="BAAT_C"/>
</dbReference>
<evidence type="ECO:0000313" key="6">
    <source>
        <dbReference type="Proteomes" id="UP001500190"/>
    </source>
</evidence>
<evidence type="ECO:0000259" key="4">
    <source>
        <dbReference type="Pfam" id="PF08840"/>
    </source>
</evidence>
<keyword evidence="6" id="KW-1185">Reference proteome</keyword>